<sequence>MAELRHPRPLDPQVADLVSRVQRANRPPYWHYTPQQARAIHEKASKVLEIAAAEVAELRDLQIPVGGGAAIDARLYTGMQAPDPAPLVIFSHGGGFTVGSVRDYDAVCRMLANGARCKVLSLDYRLAPEHRFPTAADDVYAAWRWAFERHALLGIDPARVAGMGDSAGGTLTAQAALRARDDGLPLAAQVLLYPGTSAWQDTASHRAYATGYLLDERTIQWFFNLYLRDDADRLDWRFAVLDAPEFVGLAPAFLQLAECDPLVDEGLAYGYKLQAARVPIRIQVYQGAIHSFYNMGGALRVARQAHRDSVDYLRAVFETSNEA</sequence>
<dbReference type="PANTHER" id="PTHR48081:SF8">
    <property type="entry name" value="ALPHA_BETA HYDROLASE FOLD-3 DOMAIN-CONTAINING PROTEIN-RELATED"/>
    <property type="match status" value="1"/>
</dbReference>
<protein>
    <submittedName>
        <fullName evidence="3">Acetyl esterase</fullName>
    </submittedName>
</protein>
<dbReference type="InterPro" id="IPR029058">
    <property type="entry name" value="AB_hydrolase_fold"/>
</dbReference>
<reference evidence="3 4" key="1">
    <citation type="submission" date="2019-02" db="EMBL/GenBank/DDBJ databases">
        <title>Genomic Encyclopedia of Type Strains, Phase IV (KMG-IV): sequencing the most valuable type-strain genomes for metagenomic binning, comparative biology and taxonomic classification.</title>
        <authorList>
            <person name="Goeker M."/>
        </authorList>
    </citation>
    <scope>NUCLEOTIDE SEQUENCE [LARGE SCALE GENOMIC DNA]</scope>
    <source>
        <strain evidence="3 4">K24</strain>
    </source>
</reference>
<dbReference type="Gene3D" id="3.40.50.1820">
    <property type="entry name" value="alpha/beta hydrolase"/>
    <property type="match status" value="1"/>
</dbReference>
<keyword evidence="1" id="KW-0378">Hydrolase</keyword>
<dbReference type="Pfam" id="PF07859">
    <property type="entry name" value="Abhydrolase_3"/>
    <property type="match status" value="1"/>
</dbReference>
<feature type="domain" description="Alpha/beta hydrolase fold-3" evidence="2">
    <location>
        <begin position="88"/>
        <end position="293"/>
    </location>
</feature>
<dbReference type="SUPFAM" id="SSF53474">
    <property type="entry name" value="alpha/beta-Hydrolases"/>
    <property type="match status" value="1"/>
</dbReference>
<dbReference type="Proteomes" id="UP000292445">
    <property type="component" value="Unassembled WGS sequence"/>
</dbReference>
<dbReference type="AlphaFoldDB" id="A0A4Q7NDH9"/>
<keyword evidence="4" id="KW-1185">Reference proteome</keyword>
<proteinExistence type="predicted"/>
<dbReference type="RefSeq" id="WP_130358593.1">
    <property type="nucleotide sequence ID" value="NZ_SGXC01000002.1"/>
</dbReference>
<evidence type="ECO:0000256" key="1">
    <source>
        <dbReference type="ARBA" id="ARBA00022801"/>
    </source>
</evidence>
<dbReference type="InterPro" id="IPR050300">
    <property type="entry name" value="GDXG_lipolytic_enzyme"/>
</dbReference>
<accession>A0A4Q7NDH9</accession>
<comment type="caution">
    <text evidence="3">The sequence shown here is derived from an EMBL/GenBank/DDBJ whole genome shotgun (WGS) entry which is preliminary data.</text>
</comment>
<dbReference type="GO" id="GO:0016787">
    <property type="term" value="F:hydrolase activity"/>
    <property type="evidence" value="ECO:0007669"/>
    <property type="project" value="UniProtKB-KW"/>
</dbReference>
<gene>
    <name evidence="3" type="ORF">EV675_3613</name>
</gene>
<evidence type="ECO:0000313" key="4">
    <source>
        <dbReference type="Proteomes" id="UP000292445"/>
    </source>
</evidence>
<name>A0A4Q7NDH9_9BURK</name>
<evidence type="ECO:0000259" key="2">
    <source>
        <dbReference type="Pfam" id="PF07859"/>
    </source>
</evidence>
<organism evidence="3 4">
    <name type="scientific">Pigmentiphaga kullae</name>
    <dbReference type="NCBI Taxonomy" id="151784"/>
    <lineage>
        <taxon>Bacteria</taxon>
        <taxon>Pseudomonadati</taxon>
        <taxon>Pseudomonadota</taxon>
        <taxon>Betaproteobacteria</taxon>
        <taxon>Burkholderiales</taxon>
        <taxon>Alcaligenaceae</taxon>
        <taxon>Pigmentiphaga</taxon>
    </lineage>
</organism>
<evidence type="ECO:0000313" key="3">
    <source>
        <dbReference type="EMBL" id="RZS81000.1"/>
    </source>
</evidence>
<dbReference type="OrthoDB" id="9794445at2"/>
<dbReference type="EMBL" id="SGXC01000002">
    <property type="protein sequence ID" value="RZS81000.1"/>
    <property type="molecule type" value="Genomic_DNA"/>
</dbReference>
<dbReference type="InterPro" id="IPR013094">
    <property type="entry name" value="AB_hydrolase_3"/>
</dbReference>
<dbReference type="PANTHER" id="PTHR48081">
    <property type="entry name" value="AB HYDROLASE SUPERFAMILY PROTEIN C4A8.06C"/>
    <property type="match status" value="1"/>
</dbReference>